<dbReference type="PROSITE" id="PS50893">
    <property type="entry name" value="ABC_TRANSPORTER_2"/>
    <property type="match status" value="1"/>
</dbReference>
<dbReference type="Gene3D" id="3.40.50.300">
    <property type="entry name" value="P-loop containing nucleotide triphosphate hydrolases"/>
    <property type="match status" value="1"/>
</dbReference>
<dbReference type="PANTHER" id="PTHR42711">
    <property type="entry name" value="ABC TRANSPORTER ATP-BINDING PROTEIN"/>
    <property type="match status" value="1"/>
</dbReference>
<evidence type="ECO:0000256" key="4">
    <source>
        <dbReference type="ARBA" id="ARBA00022741"/>
    </source>
</evidence>
<evidence type="ECO:0000256" key="2">
    <source>
        <dbReference type="ARBA" id="ARBA00022448"/>
    </source>
</evidence>
<dbReference type="InterPro" id="IPR003439">
    <property type="entry name" value="ABC_transporter-like_ATP-bd"/>
</dbReference>
<dbReference type="SMART" id="SM00382">
    <property type="entry name" value="AAA"/>
    <property type="match status" value="1"/>
</dbReference>
<organism evidence="7 8">
    <name type="scientific">Xanthomonas hyacinthi</name>
    <dbReference type="NCBI Taxonomy" id="56455"/>
    <lineage>
        <taxon>Bacteria</taxon>
        <taxon>Pseudomonadati</taxon>
        <taxon>Pseudomonadota</taxon>
        <taxon>Gammaproteobacteria</taxon>
        <taxon>Lysobacterales</taxon>
        <taxon>Lysobacteraceae</taxon>
        <taxon>Xanthomonas</taxon>
    </lineage>
</organism>
<dbReference type="SUPFAM" id="SSF52540">
    <property type="entry name" value="P-loop containing nucleoside triphosphate hydrolases"/>
    <property type="match status" value="1"/>
</dbReference>
<dbReference type="GO" id="GO:0016887">
    <property type="term" value="F:ATP hydrolysis activity"/>
    <property type="evidence" value="ECO:0007669"/>
    <property type="project" value="InterPro"/>
</dbReference>
<name>A0A2S7F1K1_9XANT</name>
<dbReference type="OrthoDB" id="9781337at2"/>
<evidence type="ECO:0000313" key="7">
    <source>
        <dbReference type="EMBL" id="PPU99300.1"/>
    </source>
</evidence>
<evidence type="ECO:0000256" key="1">
    <source>
        <dbReference type="ARBA" id="ARBA00005417"/>
    </source>
</evidence>
<keyword evidence="8" id="KW-1185">Reference proteome</keyword>
<dbReference type="InterPro" id="IPR003593">
    <property type="entry name" value="AAA+_ATPase"/>
</dbReference>
<dbReference type="PANTHER" id="PTHR42711:SF5">
    <property type="entry name" value="ABC TRANSPORTER ATP-BINDING PROTEIN NATA"/>
    <property type="match status" value="1"/>
</dbReference>
<comment type="similarity">
    <text evidence="1">Belongs to the ABC transporter superfamily.</text>
</comment>
<dbReference type="EMBL" id="MDEG01000002">
    <property type="protein sequence ID" value="PPU99300.1"/>
    <property type="molecule type" value="Genomic_DNA"/>
</dbReference>
<comment type="caution">
    <text evidence="7">The sequence shown here is derived from an EMBL/GenBank/DDBJ whole genome shotgun (WGS) entry which is preliminary data.</text>
</comment>
<sequence length="248" mass="26946">MITVNNLHKSFGEVAAVKGVSFRALDGQITGLLGPNGAGKSTTLRMVYTATAPDEGSILIDEMDGVARPLDARRRLGVLPDSPGLYRKLTARQNIEYFARLHGLGRESVAARCEALIKDLGILDIADRLTEGFSQGQRIKTAIARALIHDPHNVVLDEPTNGMDVMSIRVLRSFLCQLREQGRCVIFSSHVMQEVERLCDQIVVISGGQSVAQCGPQSLKAATGRDDLEDAFIDTVERNHQALDGVPT</sequence>
<dbReference type="GO" id="GO:0005524">
    <property type="term" value="F:ATP binding"/>
    <property type="evidence" value="ECO:0007669"/>
    <property type="project" value="UniProtKB-KW"/>
</dbReference>
<dbReference type="AlphaFoldDB" id="A0A2S7F1K1"/>
<evidence type="ECO:0000256" key="5">
    <source>
        <dbReference type="ARBA" id="ARBA00022840"/>
    </source>
</evidence>
<keyword evidence="2" id="KW-0813">Transport</keyword>
<dbReference type="Pfam" id="PF00005">
    <property type="entry name" value="ABC_tran"/>
    <property type="match status" value="1"/>
</dbReference>
<reference evidence="8" key="1">
    <citation type="submission" date="2016-08" db="EMBL/GenBank/DDBJ databases">
        <authorList>
            <person name="Merda D."/>
            <person name="Briand M."/>
            <person name="Taghouti G."/>
            <person name="Carrere S."/>
            <person name="Gouzy J."/>
            <person name="Portier P."/>
            <person name="Jacques M.-A."/>
            <person name="Fischer-Le Saux M."/>
        </authorList>
    </citation>
    <scope>NUCLEOTIDE SEQUENCE [LARGE SCALE GENOMIC DNA]</scope>
    <source>
        <strain evidence="8">CFBP1156</strain>
    </source>
</reference>
<dbReference type="InterPro" id="IPR050763">
    <property type="entry name" value="ABC_transporter_ATP-binding"/>
</dbReference>
<gene>
    <name evidence="7" type="ORF">XhyaCFBP1156_03250</name>
</gene>
<keyword evidence="3" id="KW-0536">Nodulation</keyword>
<dbReference type="RefSeq" id="WP_046978054.1">
    <property type="nucleotide sequence ID" value="NZ_CP043476.1"/>
</dbReference>
<keyword evidence="5" id="KW-0067">ATP-binding</keyword>
<feature type="domain" description="ABC transporter" evidence="6">
    <location>
        <begin position="2"/>
        <end position="232"/>
    </location>
</feature>
<dbReference type="Proteomes" id="UP000238261">
    <property type="component" value="Unassembled WGS sequence"/>
</dbReference>
<evidence type="ECO:0000256" key="3">
    <source>
        <dbReference type="ARBA" id="ARBA00022458"/>
    </source>
</evidence>
<keyword evidence="4" id="KW-0547">Nucleotide-binding</keyword>
<accession>A0A2S7F1K1</accession>
<evidence type="ECO:0000313" key="8">
    <source>
        <dbReference type="Proteomes" id="UP000238261"/>
    </source>
</evidence>
<proteinExistence type="inferred from homology"/>
<protein>
    <submittedName>
        <fullName evidence="7">ABC transporter</fullName>
    </submittedName>
</protein>
<dbReference type="InterPro" id="IPR027417">
    <property type="entry name" value="P-loop_NTPase"/>
</dbReference>
<evidence type="ECO:0000259" key="6">
    <source>
        <dbReference type="PROSITE" id="PS50893"/>
    </source>
</evidence>